<dbReference type="Proteomes" id="UP000682693">
    <property type="component" value="Segment"/>
</dbReference>
<dbReference type="KEGG" id="vg:80398024"/>
<sequence>MKENIHALKSLNRPLPNGSFPEAPFVRDAACLTGVVNALTMLSSLIGVIYEPHEMIEDDLPKWKELMNSLAGCPCRVCNTTSEALVLNLRTLVFDLDRVLLSKLRNDND</sequence>
<reference evidence="1" key="1">
    <citation type="submission" date="2020-09" db="EMBL/GenBank/DDBJ databases">
        <title>Leviviricetes taxonomy.</title>
        <authorList>
            <person name="Stockdale S.R."/>
            <person name="Callanan J."/>
            <person name="Adriaenssens E.M."/>
            <person name="Kuhn J.H."/>
            <person name="Rumnieks J."/>
            <person name="Shkoporov A."/>
            <person name="Draper L.A."/>
            <person name="Ross P."/>
            <person name="Hill C."/>
        </authorList>
    </citation>
    <scope>NUCLEOTIDE SEQUENCE</scope>
</reference>
<protein>
    <submittedName>
        <fullName evidence="1">Uncharacterized protein</fullName>
    </submittedName>
</protein>
<dbReference type="EMBL" id="BK014182">
    <property type="protein sequence ID" value="DAD52704.1"/>
    <property type="molecule type" value="Genomic_RNA"/>
</dbReference>
<evidence type="ECO:0000313" key="1">
    <source>
        <dbReference type="EMBL" id="DAD52704.1"/>
    </source>
</evidence>
<evidence type="ECO:0000313" key="2">
    <source>
        <dbReference type="Proteomes" id="UP000682693"/>
    </source>
</evidence>
<dbReference type="RefSeq" id="YP_010769100.1">
    <property type="nucleotide sequence ID" value="NC_073878.1"/>
</dbReference>
<keyword evidence="2" id="KW-1185">Reference proteome</keyword>
<dbReference type="GeneID" id="80398024"/>
<proteinExistence type="predicted"/>
<organism evidence="1 2">
    <name type="scientific">ssRNA phage SRR7976310_8</name>
    <dbReference type="NCBI Taxonomy" id="2786686"/>
    <lineage>
        <taxon>Viruses</taxon>
        <taxon>Riboviria</taxon>
        <taxon>Orthornavirae</taxon>
        <taxon>Lenarviricota</taxon>
        <taxon>Leviviricetes</taxon>
        <taxon>Norzivirales</taxon>
        <taxon>Fiersviridae</taxon>
        <taxon>Blafavirus</taxon>
        <taxon>Blafavirus pelovivens</taxon>
    </lineage>
</organism>
<name>A0A8S5L4T1_9VIRU</name>
<gene>
    <name evidence="1" type="primary">SRR7976310_8_1</name>
</gene>
<accession>A0A8S5L4T1</accession>